<reference evidence="1" key="1">
    <citation type="journal article" date="2014" name="Front. Microbiol.">
        <title>High frequency of phylogenetically diverse reductive dehalogenase-homologous genes in deep subseafloor sedimentary metagenomes.</title>
        <authorList>
            <person name="Kawai M."/>
            <person name="Futagami T."/>
            <person name="Toyoda A."/>
            <person name="Takaki Y."/>
            <person name="Nishi S."/>
            <person name="Hori S."/>
            <person name="Arai W."/>
            <person name="Tsubouchi T."/>
            <person name="Morono Y."/>
            <person name="Uchiyama I."/>
            <person name="Ito T."/>
            <person name="Fujiyama A."/>
            <person name="Inagaki F."/>
            <person name="Takami H."/>
        </authorList>
    </citation>
    <scope>NUCLEOTIDE SEQUENCE</scope>
    <source>
        <strain evidence="1">Expedition CK06-06</strain>
    </source>
</reference>
<proteinExistence type="predicted"/>
<name>X1QRC2_9ZZZZ</name>
<organism evidence="1">
    <name type="scientific">marine sediment metagenome</name>
    <dbReference type="NCBI Taxonomy" id="412755"/>
    <lineage>
        <taxon>unclassified sequences</taxon>
        <taxon>metagenomes</taxon>
        <taxon>ecological metagenomes</taxon>
    </lineage>
</organism>
<dbReference type="SUPFAM" id="SSF63829">
    <property type="entry name" value="Calcium-dependent phosphotriesterase"/>
    <property type="match status" value="1"/>
</dbReference>
<dbReference type="Gene3D" id="2.130.10.10">
    <property type="entry name" value="YVTN repeat-like/Quinoprotein amine dehydrogenase"/>
    <property type="match status" value="1"/>
</dbReference>
<comment type="caution">
    <text evidence="1">The sequence shown here is derived from an EMBL/GenBank/DDBJ whole genome shotgun (WGS) entry which is preliminary data.</text>
</comment>
<dbReference type="AlphaFoldDB" id="X1QRC2"/>
<feature type="non-terminal residue" evidence="1">
    <location>
        <position position="232"/>
    </location>
</feature>
<accession>X1QRC2</accession>
<gene>
    <name evidence="1" type="ORF">S06H3_43442</name>
</gene>
<evidence type="ECO:0000313" key="1">
    <source>
        <dbReference type="EMBL" id="GAI45824.1"/>
    </source>
</evidence>
<sequence length="232" mass="24911">MAVEVLEPGYVSETYATYSETGVGYSPYKMVFDDNGNLYATQLQDDSIWCITPDGVASRFASGLNGAQGIVWGGGTSYGNYLYVAANGKIVRVGLDGTKFNFATRYCAGALGLDRTGNYGGHLYTTTGCQDHTYRVDTSGNVTMFTNWPGWIDGGGPHGIGFDNGGNYDGFMYIATSYIKSKAYVSGLFILDTSGNAIRFTEDLVVAHCVAFDPGDSFGGDMFVIGRPNFNQ</sequence>
<protein>
    <recommendedName>
        <fullName evidence="2">SMP-30/Gluconolactonase/LRE-like region domain-containing protein</fullName>
    </recommendedName>
</protein>
<dbReference type="InterPro" id="IPR015943">
    <property type="entry name" value="WD40/YVTN_repeat-like_dom_sf"/>
</dbReference>
<dbReference type="EMBL" id="BARV01026945">
    <property type="protein sequence ID" value="GAI45824.1"/>
    <property type="molecule type" value="Genomic_DNA"/>
</dbReference>
<evidence type="ECO:0008006" key="2">
    <source>
        <dbReference type="Google" id="ProtNLM"/>
    </source>
</evidence>